<evidence type="ECO:0000313" key="2">
    <source>
        <dbReference type="Proteomes" id="UP001143856"/>
    </source>
</evidence>
<proteinExistence type="predicted"/>
<gene>
    <name evidence="1" type="ORF">NUW58_g5565</name>
</gene>
<reference evidence="1" key="1">
    <citation type="submission" date="2022-10" db="EMBL/GenBank/DDBJ databases">
        <title>Genome Sequence of Xylaria curta.</title>
        <authorList>
            <person name="Buettner E."/>
        </authorList>
    </citation>
    <scope>NUCLEOTIDE SEQUENCE</scope>
    <source>
        <strain evidence="1">Babe10</strain>
    </source>
</reference>
<comment type="caution">
    <text evidence="1">The sequence shown here is derived from an EMBL/GenBank/DDBJ whole genome shotgun (WGS) entry which is preliminary data.</text>
</comment>
<dbReference type="Proteomes" id="UP001143856">
    <property type="component" value="Unassembled WGS sequence"/>
</dbReference>
<evidence type="ECO:0000313" key="1">
    <source>
        <dbReference type="EMBL" id="KAJ2985379.1"/>
    </source>
</evidence>
<protein>
    <submittedName>
        <fullName evidence="1">Uncharacterized protein</fullName>
    </submittedName>
</protein>
<accession>A0ACC1P265</accession>
<organism evidence="1 2">
    <name type="scientific">Xylaria curta</name>
    <dbReference type="NCBI Taxonomy" id="42375"/>
    <lineage>
        <taxon>Eukaryota</taxon>
        <taxon>Fungi</taxon>
        <taxon>Dikarya</taxon>
        <taxon>Ascomycota</taxon>
        <taxon>Pezizomycotina</taxon>
        <taxon>Sordariomycetes</taxon>
        <taxon>Xylariomycetidae</taxon>
        <taxon>Xylariales</taxon>
        <taxon>Xylariaceae</taxon>
        <taxon>Xylaria</taxon>
    </lineage>
</organism>
<dbReference type="EMBL" id="JAPDGR010001114">
    <property type="protein sequence ID" value="KAJ2985379.1"/>
    <property type="molecule type" value="Genomic_DNA"/>
</dbReference>
<sequence length="89" mass="9517">MRFQSPQLGALGVTFTAFRALQLLSLVTVVGLTANFINEFASSQREVPDVLVGTITVTSISALYVAISYILYYDGMLPLLVAAALHAPV</sequence>
<keyword evidence="2" id="KW-1185">Reference proteome</keyword>
<name>A0ACC1P265_9PEZI</name>